<comment type="caution">
    <text evidence="6">The sequence shown here is derived from an EMBL/GenBank/DDBJ whole genome shotgun (WGS) entry which is preliminary data.</text>
</comment>
<dbReference type="PROSITE" id="PS51898">
    <property type="entry name" value="TYR_RECOMBINASE"/>
    <property type="match status" value="1"/>
</dbReference>
<dbReference type="Pfam" id="PF00589">
    <property type="entry name" value="Phage_integrase"/>
    <property type="match status" value="1"/>
</dbReference>
<dbReference type="BioCyc" id="CBUR1055526:G10QW-298-MONOMER"/>
<dbReference type="GO" id="GO:0003677">
    <property type="term" value="F:DNA binding"/>
    <property type="evidence" value="ECO:0007669"/>
    <property type="project" value="UniProtKB-KW"/>
</dbReference>
<dbReference type="PANTHER" id="PTHR30349:SF41">
    <property type="entry name" value="INTEGRASE_RECOMBINASE PROTEIN MJ0367-RELATED"/>
    <property type="match status" value="1"/>
</dbReference>
<reference evidence="6 7" key="1">
    <citation type="submission" date="2011-09" db="EMBL/GenBank/DDBJ databases">
        <authorList>
            <person name="Carlier A."/>
        </authorList>
    </citation>
    <scope>NUCLEOTIDE SEQUENCE [LARGE SCALE GENOMIC DNA]</scope>
    <source>
        <strain evidence="6 7">UZHbot1</strain>
    </source>
</reference>
<dbReference type="Proteomes" id="UP000003511">
    <property type="component" value="Unassembled WGS sequence"/>
</dbReference>
<dbReference type="Pfam" id="PF12482">
    <property type="entry name" value="DUF3701"/>
    <property type="match status" value="1"/>
</dbReference>
<keyword evidence="3" id="KW-0238">DNA-binding</keyword>
<evidence type="ECO:0000256" key="1">
    <source>
        <dbReference type="ARBA" id="ARBA00008857"/>
    </source>
</evidence>
<evidence type="ECO:0000259" key="5">
    <source>
        <dbReference type="PROSITE" id="PS51898"/>
    </source>
</evidence>
<accession>G4MBM7</accession>
<dbReference type="InterPro" id="IPR022169">
    <property type="entry name" value="DUF3701"/>
</dbReference>
<keyword evidence="7" id="KW-1185">Reference proteome</keyword>
<proteinExistence type="inferred from homology"/>
<dbReference type="EMBL" id="CAFE01000179">
    <property type="protein sequence ID" value="CCD38556.1"/>
    <property type="molecule type" value="Genomic_DNA"/>
</dbReference>
<reference evidence="6 7" key="2">
    <citation type="submission" date="2011-10" db="EMBL/GenBank/DDBJ databases">
        <title>Draft genome sequence of Candidatus Burkholderia kirkii.</title>
        <authorList>
            <person name="Carlier A.L."/>
            <person name="Eberl L."/>
        </authorList>
    </citation>
    <scope>NUCLEOTIDE SEQUENCE [LARGE SCALE GENOMIC DNA]</scope>
    <source>
        <strain evidence="6 7">UZHbot1</strain>
    </source>
</reference>
<keyword evidence="4" id="KW-0233">DNA recombination</keyword>
<dbReference type="InterPro" id="IPR011010">
    <property type="entry name" value="DNA_brk_join_enz"/>
</dbReference>
<dbReference type="GO" id="GO:0015074">
    <property type="term" value="P:DNA integration"/>
    <property type="evidence" value="ECO:0007669"/>
    <property type="project" value="UniProtKB-KW"/>
</dbReference>
<evidence type="ECO:0000313" key="7">
    <source>
        <dbReference type="Proteomes" id="UP000003511"/>
    </source>
</evidence>
<gene>
    <name evidence="6" type="ORF">BKIR_c301_4980</name>
</gene>
<keyword evidence="2" id="KW-0229">DNA integration</keyword>
<evidence type="ECO:0000256" key="2">
    <source>
        <dbReference type="ARBA" id="ARBA00022908"/>
    </source>
</evidence>
<dbReference type="GO" id="GO:0006310">
    <property type="term" value="P:DNA recombination"/>
    <property type="evidence" value="ECO:0007669"/>
    <property type="project" value="UniProtKB-KW"/>
</dbReference>
<protein>
    <recommendedName>
        <fullName evidence="5">Tyr recombinase domain-containing protein</fullName>
    </recommendedName>
</protein>
<evidence type="ECO:0000256" key="3">
    <source>
        <dbReference type="ARBA" id="ARBA00023125"/>
    </source>
</evidence>
<dbReference type="Gene3D" id="1.10.150.130">
    <property type="match status" value="1"/>
</dbReference>
<evidence type="ECO:0000256" key="4">
    <source>
        <dbReference type="ARBA" id="ARBA00023172"/>
    </source>
</evidence>
<dbReference type="PANTHER" id="PTHR30349">
    <property type="entry name" value="PHAGE INTEGRASE-RELATED"/>
    <property type="match status" value="1"/>
</dbReference>
<dbReference type="SUPFAM" id="SSF56349">
    <property type="entry name" value="DNA breaking-rejoining enzymes"/>
    <property type="match status" value="1"/>
</dbReference>
<dbReference type="InterPro" id="IPR013762">
    <property type="entry name" value="Integrase-like_cat_sf"/>
</dbReference>
<organism evidence="6 7">
    <name type="scientific">Candidatus Paraburkholderia kirkii UZHbot1</name>
    <dbReference type="NCBI Taxonomy" id="1055526"/>
    <lineage>
        <taxon>Bacteria</taxon>
        <taxon>Pseudomonadati</taxon>
        <taxon>Pseudomonadota</taxon>
        <taxon>Betaproteobacteria</taxon>
        <taxon>Burkholderiales</taxon>
        <taxon>Burkholderiaceae</taxon>
        <taxon>Paraburkholderia</taxon>
    </lineage>
</organism>
<dbReference type="HOGENOM" id="CLU_027562_42_1_4"/>
<sequence length="651" mass="72229">MKPLKSTARRLTRQHFALYRGYLEGASIDGLHGAYGEPGTDVRVTRRLVVTLRDALAVAARRERDTEAAHLLRLKPGSIPLAELHGRDDPPSLEDYRAQVDPDGVYGEAELLDLYRADFPPEKSPRVDRKIARNARLRARQAAALARMEKALAEAPAPDHPLDGWFEPALAARLRAAGLSTLADLLTLIRRRRHRWYATVPRLGPKGAQRVIAWLSLHAASLGEELSVLAITPRRQLAAGHPALARPPQRGTFVDVVPLESLRVPNELDGSRGLNRAPLPAHQASLNTDLDAINAWIFICGSRSEHTARAYRREAERLLLWAMIVKRKPLSSLNTPDCGEYINQFLADPQPADRWIGKGKAERFDPAWRPFAKPLPEWSRETARKLLSAMCGWLVRQQYLQVNPFHGLPKVGTRKADLDATGRALTHAQWRFVLQTVSRLRPTPAELRDQFALLFAYATGLRRAELVAATTGALSRKALDGALEDAWTLKVKGKGKRERVVPMPARLIDTLVGLLRSRPAPCTLETAPKDTPLIGHLTTGRPLTPDALARLYKRIFERAAQQLERAYPGAAADLRQANTHWLRHTHANHSLDAGSDLRDVQAGLGHASLATTTIYTKGDAARQYRAVEKFYEAGLELHLAASQPQGGRVLE</sequence>
<dbReference type="InterPro" id="IPR050090">
    <property type="entry name" value="Tyrosine_recombinase_XerCD"/>
</dbReference>
<dbReference type="STRING" id="1055526.BKIR_c301_4980"/>
<dbReference type="Gene3D" id="1.10.443.10">
    <property type="entry name" value="Intergrase catalytic core"/>
    <property type="match status" value="1"/>
</dbReference>
<dbReference type="InterPro" id="IPR002104">
    <property type="entry name" value="Integrase_catalytic"/>
</dbReference>
<dbReference type="AlphaFoldDB" id="G4MBM7"/>
<dbReference type="InterPro" id="IPR010998">
    <property type="entry name" value="Integrase_recombinase_N"/>
</dbReference>
<comment type="similarity">
    <text evidence="1">Belongs to the 'phage' integrase family.</text>
</comment>
<evidence type="ECO:0000313" key="6">
    <source>
        <dbReference type="EMBL" id="CCD38556.1"/>
    </source>
</evidence>
<feature type="domain" description="Tyr recombinase" evidence="5">
    <location>
        <begin position="420"/>
        <end position="628"/>
    </location>
</feature>
<name>G4MBM7_9BURK</name>